<evidence type="ECO:0000256" key="1">
    <source>
        <dbReference type="ARBA" id="ARBA00007613"/>
    </source>
</evidence>
<dbReference type="PANTHER" id="PTHR30203">
    <property type="entry name" value="OUTER MEMBRANE CATION EFFLUX PROTEIN"/>
    <property type="match status" value="1"/>
</dbReference>
<dbReference type="SUPFAM" id="SSF56954">
    <property type="entry name" value="Outer membrane efflux proteins (OEP)"/>
    <property type="match status" value="1"/>
</dbReference>
<accession>A0A9D1T0Q4</accession>
<proteinExistence type="inferred from homology"/>
<sequence length="489" mass="54096">MMKYLSILPFLAAAVGCTTMAPEYERPDVQNLVTETYAGIAATEADETAVTRLGWTEFFADERLKALIRSGLEKNRDLRVAILTVEQVRAQYDIQWAELLPDVYGDGSFSRSRTNKYLSQTGRAMTTNAFSLGVDAAYEVDLWGRVRSLTDQALEQWLQAAENERAVRLALVAEIAMQYYTLELAEERLAIAENSLETVKKYRDMVKERYDVGTSTELDYTSAEAQYQTVFSSTAQLREARDQAVNALALLVGETALPQIDAPALPLSESNLLKPIAAGIPSKALVLRPDVLAAERALRAANANIGAARAAFFPTISLTGSAGLASTELDDLFTGSARTWSFVPSVRVPIFDYFNGRLEAQLDVAELQKEIEIANYEKAIQTAFREVADQLVVQESISRRLEADVLAERAQRRRYELTSENFKGGVGVYLDVLLAQNDWFSSQQTIVQTRFAKISSMISLYKALGGGWSETTVPAEEQQTPSAAQEKKS</sequence>
<dbReference type="PROSITE" id="PS51257">
    <property type="entry name" value="PROKAR_LIPOPROTEIN"/>
    <property type="match status" value="1"/>
</dbReference>
<name>A0A9D1T0Q4_9BACT</name>
<reference evidence="3" key="1">
    <citation type="submission" date="2020-10" db="EMBL/GenBank/DDBJ databases">
        <authorList>
            <person name="Gilroy R."/>
        </authorList>
    </citation>
    <scope>NUCLEOTIDE SEQUENCE</scope>
    <source>
        <strain evidence="3">10669</strain>
    </source>
</reference>
<dbReference type="InterPro" id="IPR010131">
    <property type="entry name" value="MdtP/NodT-like"/>
</dbReference>
<keyword evidence="2" id="KW-1134">Transmembrane beta strand</keyword>
<dbReference type="Gene3D" id="1.20.1600.10">
    <property type="entry name" value="Outer membrane efflux proteins (OEP)"/>
    <property type="match status" value="1"/>
</dbReference>
<keyword evidence="2" id="KW-0472">Membrane</keyword>
<dbReference type="Gene3D" id="2.20.200.10">
    <property type="entry name" value="Outer membrane efflux proteins (OEP)"/>
    <property type="match status" value="1"/>
</dbReference>
<keyword evidence="2" id="KW-0812">Transmembrane</keyword>
<dbReference type="AlphaFoldDB" id="A0A9D1T0Q4"/>
<dbReference type="NCBIfam" id="TIGR01845">
    <property type="entry name" value="outer_NodT"/>
    <property type="match status" value="1"/>
</dbReference>
<evidence type="ECO:0000313" key="4">
    <source>
        <dbReference type="Proteomes" id="UP000886812"/>
    </source>
</evidence>
<dbReference type="Pfam" id="PF02321">
    <property type="entry name" value="OEP"/>
    <property type="match status" value="2"/>
</dbReference>
<reference evidence="3" key="2">
    <citation type="journal article" date="2021" name="PeerJ">
        <title>Extensive microbial diversity within the chicken gut microbiome revealed by metagenomics and culture.</title>
        <authorList>
            <person name="Gilroy R."/>
            <person name="Ravi A."/>
            <person name="Getino M."/>
            <person name="Pursley I."/>
            <person name="Horton D.L."/>
            <person name="Alikhan N.F."/>
            <person name="Baker D."/>
            <person name="Gharbi K."/>
            <person name="Hall N."/>
            <person name="Watson M."/>
            <person name="Adriaenssens E.M."/>
            <person name="Foster-Nyarko E."/>
            <person name="Jarju S."/>
            <person name="Secka A."/>
            <person name="Antonio M."/>
            <person name="Oren A."/>
            <person name="Chaudhuri R.R."/>
            <person name="La Ragione R."/>
            <person name="Hildebrand F."/>
            <person name="Pallen M.J."/>
        </authorList>
    </citation>
    <scope>NUCLEOTIDE SEQUENCE</scope>
    <source>
        <strain evidence="3">10669</strain>
    </source>
</reference>
<dbReference type="EMBL" id="DVOG01000018">
    <property type="protein sequence ID" value="HIV03654.1"/>
    <property type="molecule type" value="Genomic_DNA"/>
</dbReference>
<gene>
    <name evidence="3" type="ORF">IAC75_00685</name>
</gene>
<keyword evidence="2" id="KW-0564">Palmitate</keyword>
<keyword evidence="2" id="KW-0732">Signal</keyword>
<feature type="signal peptide" evidence="2">
    <location>
        <begin position="1"/>
        <end position="21"/>
    </location>
</feature>
<protein>
    <submittedName>
        <fullName evidence="3">TolC family protein</fullName>
    </submittedName>
</protein>
<dbReference type="PANTHER" id="PTHR30203:SF32">
    <property type="entry name" value="CATION EFFLUX SYSTEM PROTEIN CUSC"/>
    <property type="match status" value="1"/>
</dbReference>
<evidence type="ECO:0000313" key="3">
    <source>
        <dbReference type="EMBL" id="HIV03654.1"/>
    </source>
</evidence>
<keyword evidence="2" id="KW-0449">Lipoprotein</keyword>
<organism evidence="3 4">
    <name type="scientific">Candidatus Spyradosoma merdigallinarum</name>
    <dbReference type="NCBI Taxonomy" id="2840950"/>
    <lineage>
        <taxon>Bacteria</taxon>
        <taxon>Pseudomonadati</taxon>
        <taxon>Verrucomicrobiota</taxon>
        <taxon>Opitutia</taxon>
        <taxon>Opitutia incertae sedis</taxon>
        <taxon>Candidatus Spyradosoma</taxon>
    </lineage>
</organism>
<dbReference type="GO" id="GO:0005886">
    <property type="term" value="C:plasma membrane"/>
    <property type="evidence" value="ECO:0007669"/>
    <property type="project" value="UniProtKB-SubCell"/>
</dbReference>
<dbReference type="Proteomes" id="UP000886812">
    <property type="component" value="Unassembled WGS sequence"/>
</dbReference>
<dbReference type="GO" id="GO:0015562">
    <property type="term" value="F:efflux transmembrane transporter activity"/>
    <property type="evidence" value="ECO:0007669"/>
    <property type="project" value="InterPro"/>
</dbReference>
<dbReference type="InterPro" id="IPR003423">
    <property type="entry name" value="OMP_efflux"/>
</dbReference>
<evidence type="ECO:0000256" key="2">
    <source>
        <dbReference type="RuleBase" id="RU362097"/>
    </source>
</evidence>
<comment type="similarity">
    <text evidence="1 2">Belongs to the outer membrane factor (OMF) (TC 1.B.17) family.</text>
</comment>
<comment type="caution">
    <text evidence="3">The sequence shown here is derived from an EMBL/GenBank/DDBJ whole genome shotgun (WGS) entry which is preliminary data.</text>
</comment>
<comment type="subcellular location">
    <subcellularLocation>
        <location evidence="2">Cell membrane</location>
        <topology evidence="2">Lipid-anchor</topology>
    </subcellularLocation>
</comment>
<feature type="chain" id="PRO_5039760882" evidence="2">
    <location>
        <begin position="22"/>
        <end position="489"/>
    </location>
</feature>